<dbReference type="EMBL" id="CP097463">
    <property type="protein sequence ID" value="WAX56023.1"/>
    <property type="molecule type" value="Genomic_DNA"/>
</dbReference>
<dbReference type="Gene3D" id="3.40.50.150">
    <property type="entry name" value="Vaccinia Virus protein VP39"/>
    <property type="match status" value="1"/>
</dbReference>
<proteinExistence type="predicted"/>
<reference evidence="1" key="1">
    <citation type="submission" date="2022-05" db="EMBL/GenBank/DDBJ databases">
        <title>Jatrophihabitans sp. SB3-54 whole genome sequence.</title>
        <authorList>
            <person name="Suh M.K."/>
            <person name="Eom M.K."/>
            <person name="Kim J.S."/>
            <person name="Kim H.S."/>
            <person name="Do H.E."/>
            <person name="Shin Y.K."/>
            <person name="Lee J.-S."/>
        </authorList>
    </citation>
    <scope>NUCLEOTIDE SEQUENCE</scope>
    <source>
        <strain evidence="1">SB3-54</strain>
    </source>
</reference>
<dbReference type="Pfam" id="PF13489">
    <property type="entry name" value="Methyltransf_23"/>
    <property type="match status" value="1"/>
</dbReference>
<accession>A0ABY7JWH8</accession>
<dbReference type="CDD" id="cd02440">
    <property type="entry name" value="AdoMet_MTases"/>
    <property type="match status" value="1"/>
</dbReference>
<organism evidence="1 2">
    <name type="scientific">Jatrophihabitans cynanchi</name>
    <dbReference type="NCBI Taxonomy" id="2944128"/>
    <lineage>
        <taxon>Bacteria</taxon>
        <taxon>Bacillati</taxon>
        <taxon>Actinomycetota</taxon>
        <taxon>Actinomycetes</taxon>
        <taxon>Jatrophihabitantales</taxon>
        <taxon>Jatrophihabitantaceae</taxon>
        <taxon>Jatrophihabitans</taxon>
    </lineage>
</organism>
<sequence>MNPDATAHIADPDDWDHHWDAYGEAAQTNPANRFRRRLLMNLLGRPQANSTVLDIGSGQGEFAVFLAGLYPDLAVWGVEYSESGVSRAQAAARESDVGARFVGRNLLEPVALDPEQQPARYAVCSEVLEHVADPVRLMTNARSLLAPGCRVVVTVPGGPRSAFDRHIGHHRHFTADQLRAVLHDAGYEVDRVLRAGFPFFNLYKLAVILRGRRLIADVENRVPQTVPSRLEATVTRFFDAGLRHGCEDSAFGWQLVAIARVPAEGA</sequence>
<dbReference type="GO" id="GO:0032259">
    <property type="term" value="P:methylation"/>
    <property type="evidence" value="ECO:0007669"/>
    <property type="project" value="UniProtKB-KW"/>
</dbReference>
<dbReference type="PANTHER" id="PTHR43861">
    <property type="entry name" value="TRANS-ACONITATE 2-METHYLTRANSFERASE-RELATED"/>
    <property type="match status" value="1"/>
</dbReference>
<dbReference type="SUPFAM" id="SSF53335">
    <property type="entry name" value="S-adenosyl-L-methionine-dependent methyltransferases"/>
    <property type="match status" value="1"/>
</dbReference>
<dbReference type="GO" id="GO:0008168">
    <property type="term" value="F:methyltransferase activity"/>
    <property type="evidence" value="ECO:0007669"/>
    <property type="project" value="UniProtKB-KW"/>
</dbReference>
<dbReference type="Proteomes" id="UP001164693">
    <property type="component" value="Chromosome"/>
</dbReference>
<keyword evidence="1" id="KW-0489">Methyltransferase</keyword>
<keyword evidence="2" id="KW-1185">Reference proteome</keyword>
<dbReference type="RefSeq" id="WP_269442549.1">
    <property type="nucleotide sequence ID" value="NZ_CP097463.1"/>
</dbReference>
<gene>
    <name evidence="1" type="ORF">M6B22_15970</name>
</gene>
<evidence type="ECO:0000313" key="2">
    <source>
        <dbReference type="Proteomes" id="UP001164693"/>
    </source>
</evidence>
<name>A0ABY7JWH8_9ACTN</name>
<keyword evidence="1" id="KW-0808">Transferase</keyword>
<evidence type="ECO:0000313" key="1">
    <source>
        <dbReference type="EMBL" id="WAX56023.1"/>
    </source>
</evidence>
<protein>
    <submittedName>
        <fullName evidence="1">Class I SAM-dependent methyltransferase</fullName>
    </submittedName>
</protein>
<dbReference type="InterPro" id="IPR029063">
    <property type="entry name" value="SAM-dependent_MTases_sf"/>
</dbReference>